<name>A0AAU9S9I7_THLAR</name>
<dbReference type="AlphaFoldDB" id="A0AAU9S9I7"/>
<dbReference type="PANTHER" id="PTHR11814">
    <property type="entry name" value="SULFATE TRANSPORTER"/>
    <property type="match status" value="1"/>
</dbReference>
<evidence type="ECO:0000313" key="8">
    <source>
        <dbReference type="Proteomes" id="UP000836841"/>
    </source>
</evidence>
<evidence type="ECO:0000256" key="3">
    <source>
        <dbReference type="ARBA" id="ARBA00022989"/>
    </source>
</evidence>
<evidence type="ECO:0000313" key="7">
    <source>
        <dbReference type="EMBL" id="CAH2060815.1"/>
    </source>
</evidence>
<keyword evidence="3 5" id="KW-1133">Transmembrane helix</keyword>
<dbReference type="GO" id="GO:0016020">
    <property type="term" value="C:membrane"/>
    <property type="evidence" value="ECO:0007669"/>
    <property type="project" value="UniProtKB-SubCell"/>
</dbReference>
<accession>A0AAU9S9I7</accession>
<evidence type="ECO:0000256" key="5">
    <source>
        <dbReference type="SAM" id="Phobius"/>
    </source>
</evidence>
<keyword evidence="2 5" id="KW-0812">Transmembrane</keyword>
<proteinExistence type="predicted"/>
<feature type="transmembrane region" description="Helical" evidence="5">
    <location>
        <begin position="102"/>
        <end position="124"/>
    </location>
</feature>
<sequence>MLLTTISVVLGDYSDGALLLEHSLNHKTHSASPLASVAISTLLVYLIRSKTHAISSIGHLPKGLNPPSSNMLYFSSTHLALAIKTGSFSRSAVSYNTGAKTAVFNIVMASAVLVTLLFLMPLFYYTPNLILAAIILTAVIGGSFGPQDLVACNQAKHFRIWIRYIRALKDIEEPQESLVS</sequence>
<evidence type="ECO:0000256" key="2">
    <source>
        <dbReference type="ARBA" id="ARBA00022692"/>
    </source>
</evidence>
<feature type="transmembrane region" description="Helical" evidence="5">
    <location>
        <begin position="130"/>
        <end position="151"/>
    </location>
</feature>
<dbReference type="InterPro" id="IPR011547">
    <property type="entry name" value="SLC26A/SulP_dom"/>
</dbReference>
<organism evidence="7 8">
    <name type="scientific">Thlaspi arvense</name>
    <name type="common">Field penny-cress</name>
    <dbReference type="NCBI Taxonomy" id="13288"/>
    <lineage>
        <taxon>Eukaryota</taxon>
        <taxon>Viridiplantae</taxon>
        <taxon>Streptophyta</taxon>
        <taxon>Embryophyta</taxon>
        <taxon>Tracheophyta</taxon>
        <taxon>Spermatophyta</taxon>
        <taxon>Magnoliopsida</taxon>
        <taxon>eudicotyledons</taxon>
        <taxon>Gunneridae</taxon>
        <taxon>Pentapetalae</taxon>
        <taxon>rosids</taxon>
        <taxon>malvids</taxon>
        <taxon>Brassicales</taxon>
        <taxon>Brassicaceae</taxon>
        <taxon>Thlaspideae</taxon>
        <taxon>Thlaspi</taxon>
    </lineage>
</organism>
<feature type="domain" description="SLC26A/SulP transporter" evidence="6">
    <location>
        <begin position="84"/>
        <end position="141"/>
    </location>
</feature>
<gene>
    <name evidence="7" type="ORF">TAV2_LOCUS14319</name>
</gene>
<dbReference type="InterPro" id="IPR001902">
    <property type="entry name" value="SLC26A/SulP_fam"/>
</dbReference>
<evidence type="ECO:0000259" key="6">
    <source>
        <dbReference type="Pfam" id="PF00916"/>
    </source>
</evidence>
<keyword evidence="8" id="KW-1185">Reference proteome</keyword>
<evidence type="ECO:0000256" key="1">
    <source>
        <dbReference type="ARBA" id="ARBA00004141"/>
    </source>
</evidence>
<keyword evidence="4 5" id="KW-0472">Membrane</keyword>
<dbReference type="GO" id="GO:0055085">
    <property type="term" value="P:transmembrane transport"/>
    <property type="evidence" value="ECO:0007669"/>
    <property type="project" value="InterPro"/>
</dbReference>
<dbReference type="Pfam" id="PF00916">
    <property type="entry name" value="Sulfate_transp"/>
    <property type="match status" value="1"/>
</dbReference>
<evidence type="ECO:0000256" key="4">
    <source>
        <dbReference type="ARBA" id="ARBA00023136"/>
    </source>
</evidence>
<dbReference type="EMBL" id="OU466860">
    <property type="protein sequence ID" value="CAH2060815.1"/>
    <property type="molecule type" value="Genomic_DNA"/>
</dbReference>
<dbReference type="Proteomes" id="UP000836841">
    <property type="component" value="Chromosome 4"/>
</dbReference>
<comment type="subcellular location">
    <subcellularLocation>
        <location evidence="1">Membrane</location>
        <topology evidence="1">Multi-pass membrane protein</topology>
    </subcellularLocation>
</comment>
<protein>
    <recommendedName>
        <fullName evidence="6">SLC26A/SulP transporter domain-containing protein</fullName>
    </recommendedName>
</protein>
<reference evidence="7 8" key="1">
    <citation type="submission" date="2022-03" db="EMBL/GenBank/DDBJ databases">
        <authorList>
            <person name="Nunn A."/>
            <person name="Chopra R."/>
            <person name="Nunn A."/>
            <person name="Contreras Garrido A."/>
        </authorList>
    </citation>
    <scope>NUCLEOTIDE SEQUENCE [LARGE SCALE GENOMIC DNA]</scope>
</reference>